<dbReference type="Pfam" id="PF00580">
    <property type="entry name" value="UvrD-helicase"/>
    <property type="match status" value="1"/>
</dbReference>
<dbReference type="InterPro" id="IPR014016">
    <property type="entry name" value="UvrD-like_ATP-bd"/>
</dbReference>
<dbReference type="GO" id="GO:0043138">
    <property type="term" value="F:3'-5' DNA helicase activity"/>
    <property type="evidence" value="ECO:0007669"/>
    <property type="project" value="UniProtKB-EC"/>
</dbReference>
<evidence type="ECO:0000256" key="1">
    <source>
        <dbReference type="ARBA" id="ARBA00022741"/>
    </source>
</evidence>
<dbReference type="OrthoDB" id="9787585at2"/>
<keyword evidence="3 9" id="KW-0347">Helicase</keyword>
<feature type="region of interest" description="Disordered" evidence="10">
    <location>
        <begin position="110"/>
        <end position="208"/>
    </location>
</feature>
<dbReference type="GO" id="GO:0016787">
    <property type="term" value="F:hydrolase activity"/>
    <property type="evidence" value="ECO:0007669"/>
    <property type="project" value="UniProtKB-UniRule"/>
</dbReference>
<reference evidence="12 13" key="1">
    <citation type="submission" date="2019-09" db="EMBL/GenBank/DDBJ databases">
        <title>Phylogeny of genus Pseudoclavibacter and closely related genus.</title>
        <authorList>
            <person name="Li Y."/>
        </authorList>
    </citation>
    <scope>NUCLEOTIDE SEQUENCE [LARGE SCALE GENOMIC DNA]</scope>
    <source>
        <strain evidence="12 13">DSM 23821</strain>
    </source>
</reference>
<evidence type="ECO:0000256" key="8">
    <source>
        <dbReference type="ARBA" id="ARBA00048988"/>
    </source>
</evidence>
<dbReference type="AlphaFoldDB" id="A0A7J5BZA8"/>
<feature type="compositionally biased region" description="Polar residues" evidence="10">
    <location>
        <begin position="177"/>
        <end position="195"/>
    </location>
</feature>
<keyword evidence="4 9" id="KW-0067">ATP-binding</keyword>
<evidence type="ECO:0000256" key="9">
    <source>
        <dbReference type="PROSITE-ProRule" id="PRU00560"/>
    </source>
</evidence>
<sequence length="818" mass="88963">MPQIIMTKLKGQKTDGKVLQKSMAFLQKLTADDTTSGLNIEPMRKANDPRARTGRVDQFWRAVLFRIDNPNGERIYVYDGTYPHDEAIERARTRVLRVNPVNGLPEIIERTMPAAAAPPSSNWTAPETTEPGQETQPGSAAGAGLGEGEAPASDAGAASDEPLPTSPTGTVEPETVLPSTTGEPPVSTQPTSEPTPSDEPKAYADTAPAGPFLAVKGYTRNDLTDRLGFDEHTATALMAIPTEAQLLDLTERFGNEWQISAVLGLADGIGIGEILDSIGVRSSGARPTGDDDVTLVKSFEQAGAKSQFTLIEDNDELRRVLEGGDFGAWRVFLHPEQRRYVDADYSGAFRLTGGAGTGKTVVLLHRARRLAKADPEARIILTTFTKALAADLQRNLERLDPSLPLAAAPGEPGILVRGIDQLAAAARVQHRAAFDRAGETLFGSTLTARNAVKGNGSGWDTAIADVGDALPASLRNESFFESEYLQVVLPNHISSREDYFATRRPGRGVALDRRKRAAVWEVIDRYRQTARHDGRLSYAEIAALAAITLDGQGGRRLADHVLVDEAQDFHALQWQLLRALAPDGANDLFIAEDAHQRIYGQRVSLKQFGIRVQGRARRLRLNYRTTQQNLRFALGVLDGGTYLDDDTAEQQELDEVGYRSARRGPVPRTLASATTAGEYDSIASALRGWLDPERDGGAVVPETIALLVRSRVVGQKLRRALEDRGIGTHIAQPGTDRTGQPVILTMHQSKGLEFSRVVLPNLSASEFPPSWALRDVTPEDLEEARLRERSLLYVAASRARDELVVTWTGTPSELLGIS</sequence>
<dbReference type="PROSITE" id="PS51198">
    <property type="entry name" value="UVRD_HELICASE_ATP_BIND"/>
    <property type="match status" value="1"/>
</dbReference>
<feature type="compositionally biased region" description="Polar residues" evidence="10">
    <location>
        <begin position="119"/>
        <end position="136"/>
    </location>
</feature>
<keyword evidence="1 9" id="KW-0547">Nucleotide-binding</keyword>
<proteinExistence type="predicted"/>
<evidence type="ECO:0000256" key="10">
    <source>
        <dbReference type="SAM" id="MobiDB-lite"/>
    </source>
</evidence>
<keyword evidence="13" id="KW-1185">Reference proteome</keyword>
<dbReference type="GO" id="GO:0005524">
    <property type="term" value="F:ATP binding"/>
    <property type="evidence" value="ECO:0007669"/>
    <property type="project" value="UniProtKB-UniRule"/>
</dbReference>
<comment type="caution">
    <text evidence="12">The sequence shown here is derived from an EMBL/GenBank/DDBJ whole genome shotgun (WGS) entry which is preliminary data.</text>
</comment>
<accession>A0A7J5BZA8</accession>
<dbReference type="PANTHER" id="PTHR11070">
    <property type="entry name" value="UVRD / RECB / PCRA DNA HELICASE FAMILY MEMBER"/>
    <property type="match status" value="1"/>
</dbReference>
<dbReference type="InterPro" id="IPR000212">
    <property type="entry name" value="DNA_helicase_UvrD/REP"/>
</dbReference>
<organism evidence="12 13">
    <name type="scientific">Pseudoclavibacter chungangensis</name>
    <dbReference type="NCBI Taxonomy" id="587635"/>
    <lineage>
        <taxon>Bacteria</taxon>
        <taxon>Bacillati</taxon>
        <taxon>Actinomycetota</taxon>
        <taxon>Actinomycetes</taxon>
        <taxon>Micrococcales</taxon>
        <taxon>Microbacteriaceae</taxon>
        <taxon>Pseudoclavibacter</taxon>
    </lineage>
</organism>
<feature type="binding site" evidence="9">
    <location>
        <begin position="353"/>
        <end position="360"/>
    </location>
    <ligand>
        <name>ATP</name>
        <dbReference type="ChEBI" id="CHEBI:30616"/>
    </ligand>
</feature>
<feature type="domain" description="UvrD-like helicase ATP-binding" evidence="11">
    <location>
        <begin position="332"/>
        <end position="633"/>
    </location>
</feature>
<dbReference type="Gene3D" id="3.40.50.300">
    <property type="entry name" value="P-loop containing nucleotide triphosphate hydrolases"/>
    <property type="match status" value="2"/>
</dbReference>
<evidence type="ECO:0000256" key="4">
    <source>
        <dbReference type="ARBA" id="ARBA00022840"/>
    </source>
</evidence>
<keyword evidence="2 9" id="KW-0378">Hydrolase</keyword>
<name>A0A7J5BZA8_9MICO</name>
<comment type="catalytic activity">
    <reaction evidence="6">
        <text>Couples ATP hydrolysis with the unwinding of duplex DNA by translocating in the 3'-5' direction.</text>
        <dbReference type="EC" id="5.6.2.4"/>
    </reaction>
</comment>
<evidence type="ECO:0000256" key="6">
    <source>
        <dbReference type="ARBA" id="ARBA00034617"/>
    </source>
</evidence>
<keyword evidence="5" id="KW-0413">Isomerase</keyword>
<evidence type="ECO:0000256" key="3">
    <source>
        <dbReference type="ARBA" id="ARBA00022806"/>
    </source>
</evidence>
<protein>
    <recommendedName>
        <fullName evidence="7">DNA 3'-5' helicase</fullName>
        <ecNumber evidence="7">5.6.2.4</ecNumber>
    </recommendedName>
</protein>
<dbReference type="EC" id="5.6.2.4" evidence="7"/>
<dbReference type="Proteomes" id="UP000467240">
    <property type="component" value="Unassembled WGS sequence"/>
</dbReference>
<evidence type="ECO:0000256" key="2">
    <source>
        <dbReference type="ARBA" id="ARBA00022801"/>
    </source>
</evidence>
<evidence type="ECO:0000259" key="11">
    <source>
        <dbReference type="PROSITE" id="PS51198"/>
    </source>
</evidence>
<dbReference type="EMBL" id="WBJZ01000005">
    <property type="protein sequence ID" value="KAB1659686.1"/>
    <property type="molecule type" value="Genomic_DNA"/>
</dbReference>
<dbReference type="InterPro" id="IPR027417">
    <property type="entry name" value="P-loop_NTPase"/>
</dbReference>
<dbReference type="InterPro" id="IPR014017">
    <property type="entry name" value="DNA_helicase_UvrD-like_C"/>
</dbReference>
<dbReference type="GO" id="GO:0003677">
    <property type="term" value="F:DNA binding"/>
    <property type="evidence" value="ECO:0007669"/>
    <property type="project" value="InterPro"/>
</dbReference>
<dbReference type="SUPFAM" id="SSF52540">
    <property type="entry name" value="P-loop containing nucleoside triphosphate hydrolases"/>
    <property type="match status" value="1"/>
</dbReference>
<dbReference type="Pfam" id="PF13361">
    <property type="entry name" value="UvrD_C"/>
    <property type="match status" value="1"/>
</dbReference>
<dbReference type="PANTHER" id="PTHR11070:SF45">
    <property type="entry name" value="DNA 3'-5' HELICASE"/>
    <property type="match status" value="1"/>
</dbReference>
<gene>
    <name evidence="12" type="ORF">F8O01_05365</name>
</gene>
<comment type="catalytic activity">
    <reaction evidence="8">
        <text>ATP + H2O = ADP + phosphate + H(+)</text>
        <dbReference type="Rhea" id="RHEA:13065"/>
        <dbReference type="ChEBI" id="CHEBI:15377"/>
        <dbReference type="ChEBI" id="CHEBI:15378"/>
        <dbReference type="ChEBI" id="CHEBI:30616"/>
        <dbReference type="ChEBI" id="CHEBI:43474"/>
        <dbReference type="ChEBI" id="CHEBI:456216"/>
        <dbReference type="EC" id="5.6.2.4"/>
    </reaction>
</comment>
<evidence type="ECO:0000256" key="5">
    <source>
        <dbReference type="ARBA" id="ARBA00023235"/>
    </source>
</evidence>
<evidence type="ECO:0000313" key="13">
    <source>
        <dbReference type="Proteomes" id="UP000467240"/>
    </source>
</evidence>
<evidence type="ECO:0000313" key="12">
    <source>
        <dbReference type="EMBL" id="KAB1659686.1"/>
    </source>
</evidence>
<evidence type="ECO:0000256" key="7">
    <source>
        <dbReference type="ARBA" id="ARBA00034808"/>
    </source>
</evidence>
<dbReference type="RefSeq" id="WP_158039850.1">
    <property type="nucleotide sequence ID" value="NZ_JACCFV010000001.1"/>
</dbReference>
<dbReference type="GO" id="GO:0000725">
    <property type="term" value="P:recombinational repair"/>
    <property type="evidence" value="ECO:0007669"/>
    <property type="project" value="TreeGrafter"/>
</dbReference>
<dbReference type="GO" id="GO:0005829">
    <property type="term" value="C:cytosol"/>
    <property type="evidence" value="ECO:0007669"/>
    <property type="project" value="TreeGrafter"/>
</dbReference>